<dbReference type="Proteomes" id="UP000887580">
    <property type="component" value="Unplaced"/>
</dbReference>
<dbReference type="WBParaSite" id="PS1159_v2.g4878.t1">
    <property type="protein sequence ID" value="PS1159_v2.g4878.t1"/>
    <property type="gene ID" value="PS1159_v2.g4878"/>
</dbReference>
<reference evidence="2" key="1">
    <citation type="submission" date="2022-11" db="UniProtKB">
        <authorList>
            <consortium name="WormBaseParasite"/>
        </authorList>
    </citation>
    <scope>IDENTIFICATION</scope>
</reference>
<accession>A0AC35GGG4</accession>
<evidence type="ECO:0000313" key="1">
    <source>
        <dbReference type="Proteomes" id="UP000887580"/>
    </source>
</evidence>
<name>A0AC35GGG4_9BILA</name>
<proteinExistence type="predicted"/>
<sequence length="835" mass="95586">MPRNGTPNRSRDKNADITEPTKLDIDQLTAVVETQLKIGDTKSALFWAEKRMAVQSFNNSGKPTLYEIAQYLKILRSASEWKTLCTYIINRDLHFRHLVFSYFYVSAMHELSKFEEIVTLPLGHLRVWDDVPVIIPDTVAIVFAERNYKITEEDLINLDKMLKDEQLESRLLYLLADTYLSLQNRTAAAACIQYSIKMNPLSSEAVIFALKSHLLPIKKIRETLDSSKNFKLEEKALIDVIYLLLDYHSKEIQDTEPRFKVLEKSLSSDLSIQTAKSLRLYSSGHISDAFEITDKAIAKYGFQESCLLIHIGCLVEMKKMVQLYELSHKLIEMEPEQELTFYAIGCYYYIAEQYTAARKFFHKSVSLNPNFGYGWLAHGHALSYDKEHEQAMNCYLRALRLLENFAEPRLYTGIEYCHANNFKQAADNIKIAENFCKTPNAVILHELGTVYLYDRDYERATKTYLKALMSLTKVETDDPIRDIDALLDPILDEYWSPLYFNLGYSFFKASKPCTAITFYRKVLQMGYQKANAWAQIGYCYSFAGRPRLAINAFMQSLALNPSSASVKHAYDRAVSLVAQLPSTYLDKESIDALESLENYPPYKPDKIFDNRPNLARFFLDNLQNSKLTADQVFNEHRSIPKSATQKTPPSPGSQQQSPRPRCGPELYDHHRPSTAPAAISVTVDPHAWIFRGRPINEESSADIEAFEGDQPPGVRDRETASAEAVMTGRMDSTEDDLLNSFNFDEDLTVRSQYPLNVVVQDPQELFTDWFMADIHNDTVRRIYDNVSTLGPPPIPRRRDLALNEYSRGGGDIHTYFRNSVLRTSRMRGRGRGGRA</sequence>
<organism evidence="1 2">
    <name type="scientific">Panagrolaimus sp. PS1159</name>
    <dbReference type="NCBI Taxonomy" id="55785"/>
    <lineage>
        <taxon>Eukaryota</taxon>
        <taxon>Metazoa</taxon>
        <taxon>Ecdysozoa</taxon>
        <taxon>Nematoda</taxon>
        <taxon>Chromadorea</taxon>
        <taxon>Rhabditida</taxon>
        <taxon>Tylenchina</taxon>
        <taxon>Panagrolaimomorpha</taxon>
        <taxon>Panagrolaimoidea</taxon>
        <taxon>Panagrolaimidae</taxon>
        <taxon>Panagrolaimus</taxon>
    </lineage>
</organism>
<evidence type="ECO:0000313" key="2">
    <source>
        <dbReference type="WBParaSite" id="PS1159_v2.g4878.t1"/>
    </source>
</evidence>
<protein>
    <submittedName>
        <fullName evidence="2">Cdc16</fullName>
    </submittedName>
</protein>